<dbReference type="InterPro" id="IPR023299">
    <property type="entry name" value="ATPase_P-typ_cyto_dom_N"/>
</dbReference>
<evidence type="ECO:0000256" key="8">
    <source>
        <dbReference type="ARBA" id="ARBA00022796"/>
    </source>
</evidence>
<dbReference type="GO" id="GO:0012505">
    <property type="term" value="C:endomembrane system"/>
    <property type="evidence" value="ECO:0007669"/>
    <property type="project" value="UniProtKB-SubCell"/>
</dbReference>
<evidence type="ECO:0000256" key="16">
    <source>
        <dbReference type="RuleBase" id="RU362081"/>
    </source>
</evidence>
<keyword evidence="12" id="KW-0186">Copper</keyword>
<dbReference type="EMBL" id="MFJF01000012">
    <property type="protein sequence ID" value="OGG07075.1"/>
    <property type="molecule type" value="Genomic_DNA"/>
</dbReference>
<evidence type="ECO:0000256" key="4">
    <source>
        <dbReference type="ARBA" id="ARBA00022448"/>
    </source>
</evidence>
<dbReference type="InterPro" id="IPR018303">
    <property type="entry name" value="ATPase_P-typ_P_site"/>
</dbReference>
<dbReference type="SUPFAM" id="SSF56784">
    <property type="entry name" value="HAD-like"/>
    <property type="match status" value="1"/>
</dbReference>
<dbReference type="InterPro" id="IPR036412">
    <property type="entry name" value="HAD-like_sf"/>
</dbReference>
<dbReference type="PRINTS" id="PR00120">
    <property type="entry name" value="HATPASE"/>
</dbReference>
<dbReference type="PRINTS" id="PR00119">
    <property type="entry name" value="CATATPASE"/>
</dbReference>
<keyword evidence="6 16" id="KW-0479">Metal-binding</keyword>
<dbReference type="Proteomes" id="UP000177354">
    <property type="component" value="Unassembled WGS sequence"/>
</dbReference>
<dbReference type="GO" id="GO:0005507">
    <property type="term" value="F:copper ion binding"/>
    <property type="evidence" value="ECO:0007669"/>
    <property type="project" value="TreeGrafter"/>
</dbReference>
<dbReference type="PANTHER" id="PTHR43520:SF8">
    <property type="entry name" value="P-TYPE CU(+) TRANSPORTER"/>
    <property type="match status" value="1"/>
</dbReference>
<reference evidence="18 19" key="1">
    <citation type="journal article" date="2016" name="Nat. Commun.">
        <title>Thousands of microbial genomes shed light on interconnected biogeochemical processes in an aquifer system.</title>
        <authorList>
            <person name="Anantharaman K."/>
            <person name="Brown C.T."/>
            <person name="Hug L.A."/>
            <person name="Sharon I."/>
            <person name="Castelle C.J."/>
            <person name="Probst A.J."/>
            <person name="Thomas B.C."/>
            <person name="Singh A."/>
            <person name="Wilkins M.J."/>
            <person name="Karaoz U."/>
            <person name="Brodie E.L."/>
            <person name="Williams K.H."/>
            <person name="Hubbard S.S."/>
            <person name="Banfield J.F."/>
        </authorList>
    </citation>
    <scope>NUCLEOTIDE SEQUENCE [LARGE SCALE GENOMIC DNA]</scope>
</reference>
<evidence type="ECO:0000256" key="6">
    <source>
        <dbReference type="ARBA" id="ARBA00022723"/>
    </source>
</evidence>
<feature type="transmembrane region" description="Helical" evidence="16">
    <location>
        <begin position="378"/>
        <end position="397"/>
    </location>
</feature>
<evidence type="ECO:0000256" key="5">
    <source>
        <dbReference type="ARBA" id="ARBA00022692"/>
    </source>
</evidence>
<dbReference type="CDD" id="cd00371">
    <property type="entry name" value="HMA"/>
    <property type="match status" value="1"/>
</dbReference>
<evidence type="ECO:0000313" key="19">
    <source>
        <dbReference type="Proteomes" id="UP000177354"/>
    </source>
</evidence>
<feature type="domain" description="HMA" evidence="17">
    <location>
        <begin position="1"/>
        <end position="64"/>
    </location>
</feature>
<dbReference type="InterPro" id="IPR023214">
    <property type="entry name" value="HAD_sf"/>
</dbReference>
<evidence type="ECO:0000256" key="14">
    <source>
        <dbReference type="ARBA" id="ARBA00023136"/>
    </source>
</evidence>
<keyword evidence="5 16" id="KW-0812">Transmembrane</keyword>
<dbReference type="SUPFAM" id="SSF81653">
    <property type="entry name" value="Calcium ATPase, transduction domain A"/>
    <property type="match status" value="1"/>
</dbReference>
<dbReference type="AlphaFoldDB" id="A0A1F5Z3Y8"/>
<comment type="similarity">
    <text evidence="2 16">Belongs to the cation transport ATPase (P-type) (TC 3.A.3) family. Type IB subfamily.</text>
</comment>
<dbReference type="Gene3D" id="3.40.50.1000">
    <property type="entry name" value="HAD superfamily/HAD-like"/>
    <property type="match status" value="1"/>
</dbReference>
<evidence type="ECO:0000256" key="10">
    <source>
        <dbReference type="ARBA" id="ARBA00022967"/>
    </source>
</evidence>
<dbReference type="NCBIfam" id="TIGR01494">
    <property type="entry name" value="ATPase_P-type"/>
    <property type="match status" value="2"/>
</dbReference>
<organism evidence="18 19">
    <name type="scientific">Candidatus Gottesmanbacteria bacterium RIFCSPHIGHO2_01_FULL_40_15</name>
    <dbReference type="NCBI Taxonomy" id="1798376"/>
    <lineage>
        <taxon>Bacteria</taxon>
        <taxon>Candidatus Gottesmaniibacteriota</taxon>
    </lineage>
</organism>
<feature type="transmembrane region" description="Helical" evidence="16">
    <location>
        <begin position="696"/>
        <end position="715"/>
    </location>
</feature>
<dbReference type="Gene3D" id="3.30.70.100">
    <property type="match status" value="1"/>
</dbReference>
<dbReference type="NCBIfam" id="TIGR01525">
    <property type="entry name" value="ATPase-IB_hvy"/>
    <property type="match status" value="1"/>
</dbReference>
<dbReference type="PANTHER" id="PTHR43520">
    <property type="entry name" value="ATP7, ISOFORM B"/>
    <property type="match status" value="1"/>
</dbReference>
<dbReference type="SFLD" id="SFLDF00027">
    <property type="entry name" value="p-type_atpase"/>
    <property type="match status" value="1"/>
</dbReference>
<keyword evidence="8" id="KW-0187">Copper transport</keyword>
<evidence type="ECO:0000259" key="17">
    <source>
        <dbReference type="PROSITE" id="PS50846"/>
    </source>
</evidence>
<gene>
    <name evidence="18" type="ORF">A2777_04310</name>
</gene>
<evidence type="ECO:0000256" key="1">
    <source>
        <dbReference type="ARBA" id="ARBA00004127"/>
    </source>
</evidence>
<evidence type="ECO:0000256" key="11">
    <source>
        <dbReference type="ARBA" id="ARBA00022989"/>
    </source>
</evidence>
<feature type="transmembrane region" description="Helical" evidence="16">
    <location>
        <begin position="150"/>
        <end position="169"/>
    </location>
</feature>
<dbReference type="PROSITE" id="PS00154">
    <property type="entry name" value="ATPASE_E1_E2"/>
    <property type="match status" value="1"/>
</dbReference>
<dbReference type="CDD" id="cd02094">
    <property type="entry name" value="P-type_ATPase_Cu-like"/>
    <property type="match status" value="1"/>
</dbReference>
<dbReference type="InterPro" id="IPR036163">
    <property type="entry name" value="HMA_dom_sf"/>
</dbReference>
<evidence type="ECO:0000256" key="3">
    <source>
        <dbReference type="ARBA" id="ARBA00012517"/>
    </source>
</evidence>
<keyword evidence="7 16" id="KW-0547">Nucleotide-binding</keyword>
<dbReference type="SUPFAM" id="SSF55008">
    <property type="entry name" value="HMA, heavy metal-associated domain"/>
    <property type="match status" value="1"/>
</dbReference>
<dbReference type="GO" id="GO:0043682">
    <property type="term" value="F:P-type divalent copper transporter activity"/>
    <property type="evidence" value="ECO:0007669"/>
    <property type="project" value="TreeGrafter"/>
</dbReference>
<proteinExistence type="inferred from homology"/>
<dbReference type="EC" id="7.2.2.8" evidence="3"/>
<name>A0A1F5Z3Y8_9BACT</name>
<protein>
    <recommendedName>
        <fullName evidence="3">P-type Cu(+) transporter</fullName>
        <ecNumber evidence="3">7.2.2.8</ecNumber>
    </recommendedName>
</protein>
<dbReference type="InterPro" id="IPR023298">
    <property type="entry name" value="ATPase_P-typ_TM_dom_sf"/>
</dbReference>
<keyword evidence="4" id="KW-0813">Transport</keyword>
<dbReference type="InterPro" id="IPR006121">
    <property type="entry name" value="HMA_dom"/>
</dbReference>
<keyword evidence="13" id="KW-0406">Ion transport</keyword>
<dbReference type="InterPro" id="IPR001757">
    <property type="entry name" value="P_typ_ATPase"/>
</dbReference>
<dbReference type="InterPro" id="IPR027256">
    <property type="entry name" value="P-typ_ATPase_IB"/>
</dbReference>
<keyword evidence="11 16" id="KW-1133">Transmembrane helix</keyword>
<comment type="subcellular location">
    <subcellularLocation>
        <location evidence="16">Cell membrane</location>
    </subcellularLocation>
    <subcellularLocation>
        <location evidence="1">Endomembrane system</location>
        <topology evidence="1">Multi-pass membrane protein</topology>
    </subcellularLocation>
</comment>
<dbReference type="Pfam" id="PF00403">
    <property type="entry name" value="HMA"/>
    <property type="match status" value="1"/>
</dbReference>
<dbReference type="GO" id="GO:0005886">
    <property type="term" value="C:plasma membrane"/>
    <property type="evidence" value="ECO:0007669"/>
    <property type="project" value="UniProtKB-SubCell"/>
</dbReference>
<dbReference type="FunFam" id="3.40.50.1000:FF:000144">
    <property type="entry name" value="copper-transporting ATPase 1 isoform X2"/>
    <property type="match status" value="1"/>
</dbReference>
<dbReference type="PROSITE" id="PS50846">
    <property type="entry name" value="HMA_2"/>
    <property type="match status" value="1"/>
</dbReference>
<dbReference type="InterPro" id="IPR059000">
    <property type="entry name" value="ATPase_P-type_domA"/>
</dbReference>
<sequence>MHCASCVKLVERALKKVPGVTKASVNLATNKAYIDSDKEIDINIAKNEVNSVGYAIKDTSRHSENNSEMDQDPSLAEMEKARQKMWLSWGFSLPVAIWMILEMLVSPWPNMYLFNLGILILSVVPIFFPGFATLNTGFKALKNRTANMDTLIALGTTVAFITGPLSLLTDQINNYAGVGAMIMSFHLTGRFVEANARGRASQAIKRLLELGAKTARVLQNGQEIEIQVENLKVNDIMIVKPGEKIPTDGKIIEGQSSIDESMATGESLPVTKKKGDTVIGATVNFNGLLKIKVTKIGEDTFLSQVIKLVEQAQGSRIPIQEFADKVTSVFVPVILMLAIFTFTLWLAFPDKLSQFSAIFSFFLPWTKNIAVISPLSRAIFATIAVLVIACPCALGLATPTALMVASGLGAENGILIRKGEALQTMKDVKAVVLDKTGTITKGKPDVTDVLLAKTAQILSEGSLLQLAASAESGSEHPLARAIVEKAKKDGLSLQKVTAFKAVSGGGIKAEVSGKKIVIGTDKLLQEENVNLKEFDSNKVEQLETEGKTVVHLSIDGVYRGSIALADTIKDDSQQALSELKKMGFSVFMLTGDNLKTARAIAEKVGIYAENVLAKVMPDQKVAKVKELQKKYKVAFVGDGINDAPALTQADVGIAMGTGTDIAIEAGDIILVRGELSLLVSAIRLSKAAYNKIVQNLFWAFFYNIVAIPLAFLGLLHPVIAEAAMASSSITVVTNANLLRRTVIKT</sequence>
<keyword evidence="14 16" id="KW-0472">Membrane</keyword>
<feature type="transmembrane region" description="Helical" evidence="16">
    <location>
        <begin position="112"/>
        <end position="138"/>
    </location>
</feature>
<dbReference type="SFLD" id="SFLDS00003">
    <property type="entry name" value="Haloacid_Dehalogenase"/>
    <property type="match status" value="1"/>
</dbReference>
<dbReference type="GO" id="GO:0005524">
    <property type="term" value="F:ATP binding"/>
    <property type="evidence" value="ECO:0007669"/>
    <property type="project" value="UniProtKB-UniRule"/>
</dbReference>
<evidence type="ECO:0000256" key="13">
    <source>
        <dbReference type="ARBA" id="ARBA00023065"/>
    </source>
</evidence>
<evidence type="ECO:0000256" key="15">
    <source>
        <dbReference type="ARBA" id="ARBA00049289"/>
    </source>
</evidence>
<comment type="catalytic activity">
    <reaction evidence="15">
        <text>Cu(+)(in) + ATP + H2O = Cu(+)(out) + ADP + phosphate + H(+)</text>
        <dbReference type="Rhea" id="RHEA:25792"/>
        <dbReference type="ChEBI" id="CHEBI:15377"/>
        <dbReference type="ChEBI" id="CHEBI:15378"/>
        <dbReference type="ChEBI" id="CHEBI:30616"/>
        <dbReference type="ChEBI" id="CHEBI:43474"/>
        <dbReference type="ChEBI" id="CHEBI:49552"/>
        <dbReference type="ChEBI" id="CHEBI:456216"/>
        <dbReference type="EC" id="7.2.2.8"/>
    </reaction>
</comment>
<dbReference type="PROSITE" id="PS01229">
    <property type="entry name" value="COF_2"/>
    <property type="match status" value="1"/>
</dbReference>
<dbReference type="Pfam" id="PF00702">
    <property type="entry name" value="Hydrolase"/>
    <property type="match status" value="1"/>
</dbReference>
<dbReference type="GO" id="GO:0140581">
    <property type="term" value="F:P-type monovalent copper transporter activity"/>
    <property type="evidence" value="ECO:0007669"/>
    <property type="project" value="UniProtKB-EC"/>
</dbReference>
<evidence type="ECO:0000256" key="9">
    <source>
        <dbReference type="ARBA" id="ARBA00022840"/>
    </source>
</evidence>
<dbReference type="Pfam" id="PF00122">
    <property type="entry name" value="E1-E2_ATPase"/>
    <property type="match status" value="1"/>
</dbReference>
<feature type="transmembrane region" description="Helical" evidence="16">
    <location>
        <begin position="175"/>
        <end position="192"/>
    </location>
</feature>
<accession>A0A1F5Z3Y8</accession>
<evidence type="ECO:0000256" key="2">
    <source>
        <dbReference type="ARBA" id="ARBA00006024"/>
    </source>
</evidence>
<keyword evidence="10" id="KW-1278">Translocase</keyword>
<dbReference type="GO" id="GO:0016887">
    <property type="term" value="F:ATP hydrolysis activity"/>
    <property type="evidence" value="ECO:0007669"/>
    <property type="project" value="InterPro"/>
</dbReference>
<dbReference type="GO" id="GO:0055070">
    <property type="term" value="P:copper ion homeostasis"/>
    <property type="evidence" value="ECO:0007669"/>
    <property type="project" value="TreeGrafter"/>
</dbReference>
<comment type="caution">
    <text evidence="18">The sequence shown here is derived from an EMBL/GenBank/DDBJ whole genome shotgun (WGS) entry which is preliminary data.</text>
</comment>
<evidence type="ECO:0000256" key="12">
    <source>
        <dbReference type="ARBA" id="ARBA00023008"/>
    </source>
</evidence>
<keyword evidence="16" id="KW-1003">Cell membrane</keyword>
<feature type="transmembrane region" description="Helical" evidence="16">
    <location>
        <begin position="326"/>
        <end position="348"/>
    </location>
</feature>
<keyword evidence="9 16" id="KW-0067">ATP-binding</keyword>
<dbReference type="FunFam" id="2.70.150.10:FF:000002">
    <property type="entry name" value="Copper-transporting ATPase 1, putative"/>
    <property type="match status" value="1"/>
</dbReference>
<evidence type="ECO:0000313" key="18">
    <source>
        <dbReference type="EMBL" id="OGG07075.1"/>
    </source>
</evidence>
<evidence type="ECO:0000256" key="7">
    <source>
        <dbReference type="ARBA" id="ARBA00022741"/>
    </source>
</evidence>
<feature type="transmembrane region" description="Helical" evidence="16">
    <location>
        <begin position="86"/>
        <end position="106"/>
    </location>
</feature>
<dbReference type="Gene3D" id="2.70.150.10">
    <property type="entry name" value="Calcium-transporting ATPase, cytoplasmic transduction domain A"/>
    <property type="match status" value="1"/>
</dbReference>
<dbReference type="SFLD" id="SFLDG00002">
    <property type="entry name" value="C1.7:_P-type_atpase_like"/>
    <property type="match status" value="1"/>
</dbReference>
<dbReference type="InterPro" id="IPR044492">
    <property type="entry name" value="P_typ_ATPase_HD_dom"/>
</dbReference>
<dbReference type="SUPFAM" id="SSF81665">
    <property type="entry name" value="Calcium ATPase, transmembrane domain M"/>
    <property type="match status" value="1"/>
</dbReference>
<dbReference type="Gene3D" id="3.40.1110.10">
    <property type="entry name" value="Calcium-transporting ATPase, cytoplasmic domain N"/>
    <property type="match status" value="1"/>
</dbReference>
<dbReference type="InterPro" id="IPR008250">
    <property type="entry name" value="ATPase_P-typ_transduc_dom_A_sf"/>
</dbReference>